<dbReference type="CDD" id="cd03817">
    <property type="entry name" value="GT4_UGDG-like"/>
    <property type="match status" value="1"/>
</dbReference>
<dbReference type="SUPFAM" id="SSF53756">
    <property type="entry name" value="UDP-Glycosyltransferase/glycogen phosphorylase"/>
    <property type="match status" value="1"/>
</dbReference>
<dbReference type="PANTHER" id="PTHR45947:SF3">
    <property type="entry name" value="SULFOQUINOVOSYL TRANSFERASE SQD2"/>
    <property type="match status" value="1"/>
</dbReference>
<name>A0A6G8AKW2_9ENTE</name>
<evidence type="ECO:0000259" key="1">
    <source>
        <dbReference type="Pfam" id="PF00534"/>
    </source>
</evidence>
<dbReference type="KEGG" id="vah:G7081_00260"/>
<feature type="domain" description="Glycosyltransferase subfamily 4-like N-terminal" evidence="2">
    <location>
        <begin position="14"/>
        <end position="180"/>
    </location>
</feature>
<evidence type="ECO:0000313" key="3">
    <source>
        <dbReference type="EMBL" id="QIL45627.1"/>
    </source>
</evidence>
<dbReference type="InterPro" id="IPR028098">
    <property type="entry name" value="Glyco_trans_4-like_N"/>
</dbReference>
<dbReference type="RefSeq" id="WP_166006312.1">
    <property type="nucleotide sequence ID" value="NZ_CP049886.1"/>
</dbReference>
<reference evidence="3 4" key="1">
    <citation type="submission" date="2020-03" db="EMBL/GenBank/DDBJ databases">
        <title>Vagococcus sp. nov., isolated from beetles.</title>
        <authorList>
            <person name="Hyun D.-W."/>
            <person name="Bae J.-W."/>
        </authorList>
    </citation>
    <scope>NUCLEOTIDE SEQUENCE [LARGE SCALE GENOMIC DNA]</scope>
    <source>
        <strain evidence="3 4">HDW17A</strain>
    </source>
</reference>
<evidence type="ECO:0000259" key="2">
    <source>
        <dbReference type="Pfam" id="PF13439"/>
    </source>
</evidence>
<dbReference type="PANTHER" id="PTHR45947">
    <property type="entry name" value="SULFOQUINOVOSYL TRANSFERASE SQD2"/>
    <property type="match status" value="1"/>
</dbReference>
<dbReference type="InterPro" id="IPR050194">
    <property type="entry name" value="Glycosyltransferase_grp1"/>
</dbReference>
<dbReference type="GO" id="GO:0016758">
    <property type="term" value="F:hexosyltransferase activity"/>
    <property type="evidence" value="ECO:0007669"/>
    <property type="project" value="TreeGrafter"/>
</dbReference>
<organism evidence="3 4">
    <name type="scientific">Vagococcus coleopterorum</name>
    <dbReference type="NCBI Taxonomy" id="2714946"/>
    <lineage>
        <taxon>Bacteria</taxon>
        <taxon>Bacillati</taxon>
        <taxon>Bacillota</taxon>
        <taxon>Bacilli</taxon>
        <taxon>Lactobacillales</taxon>
        <taxon>Enterococcaceae</taxon>
        <taxon>Vagococcus</taxon>
    </lineage>
</organism>
<dbReference type="Gene3D" id="3.40.50.2000">
    <property type="entry name" value="Glycogen Phosphorylase B"/>
    <property type="match status" value="2"/>
</dbReference>
<accession>A0A6G8AKW2</accession>
<proteinExistence type="predicted"/>
<keyword evidence="4" id="KW-1185">Reference proteome</keyword>
<feature type="domain" description="Glycosyl transferase family 1" evidence="1">
    <location>
        <begin position="194"/>
        <end position="330"/>
    </location>
</feature>
<gene>
    <name evidence="3" type="ORF">G7081_00260</name>
</gene>
<dbReference type="EMBL" id="CP049886">
    <property type="protein sequence ID" value="QIL45627.1"/>
    <property type="molecule type" value="Genomic_DNA"/>
</dbReference>
<evidence type="ECO:0000313" key="4">
    <source>
        <dbReference type="Proteomes" id="UP000500890"/>
    </source>
</evidence>
<dbReference type="Pfam" id="PF13439">
    <property type="entry name" value="Glyco_transf_4"/>
    <property type="match status" value="1"/>
</dbReference>
<sequence>MKIGIFTDTYFPQVSGVATSIKTLKEELLAQGHEVYIFTTSDPLVKKEDRVIRFASIPLLSFKERRIAVSGLGASVKQARELELDMIHTQTEFGMGWLGKRTARKLGIPVIHTYHTMYEDYLHYIVDGKLLKPKHVRWLSRKFTKGMNGIVCPSQRVVDKLQEYDIQLPMEIIPTGINLKQLSQTTDDSHDLLREHYQVAADDILLLSLSRLSFEKNIQATVAAMPEIIATLPKTKLMIVGSGPYADDLKQQVADLDLTDHVIFTGEVNNQLVGEFYRAADLFVNTSTSESQGLTYIEALAAGAKVVAPNGPYLAGLIDDPSLGRLFDNVEEFGSVVCQYLAELSTNADLSKEEIRQTKLADISSQRFVEKVSAFYQVAEANYQKEVVATRQKA</sequence>
<protein>
    <submittedName>
        <fullName evidence="3">Glycosyltransferase family 4 protein</fullName>
    </submittedName>
</protein>
<dbReference type="Proteomes" id="UP000500890">
    <property type="component" value="Chromosome"/>
</dbReference>
<dbReference type="InterPro" id="IPR001296">
    <property type="entry name" value="Glyco_trans_1"/>
</dbReference>
<keyword evidence="3" id="KW-0808">Transferase</keyword>
<dbReference type="AlphaFoldDB" id="A0A6G8AKW2"/>
<dbReference type="Pfam" id="PF00534">
    <property type="entry name" value="Glycos_transf_1"/>
    <property type="match status" value="1"/>
</dbReference>